<proteinExistence type="predicted"/>
<dbReference type="Gene3D" id="3.40.50.720">
    <property type="entry name" value="NAD(P)-binding Rossmann-like Domain"/>
    <property type="match status" value="1"/>
</dbReference>
<dbReference type="InterPro" id="IPR051603">
    <property type="entry name" value="Zinc-ADH_QOR/CCCR"/>
</dbReference>
<feature type="domain" description="Enoyl reductase (ER)" evidence="2">
    <location>
        <begin position="12"/>
        <end position="324"/>
    </location>
</feature>
<dbReference type="InterPro" id="IPR013154">
    <property type="entry name" value="ADH-like_N"/>
</dbReference>
<name>A0ABS1JPH9_9BURK</name>
<dbReference type="InterPro" id="IPR036291">
    <property type="entry name" value="NAD(P)-bd_dom_sf"/>
</dbReference>
<dbReference type="EMBL" id="JAEQND010000007">
    <property type="protein sequence ID" value="MBL0426170.1"/>
    <property type="molecule type" value="Genomic_DNA"/>
</dbReference>
<evidence type="ECO:0000313" key="3">
    <source>
        <dbReference type="EMBL" id="MBL0426170.1"/>
    </source>
</evidence>
<keyword evidence="4" id="KW-1185">Reference proteome</keyword>
<dbReference type="SUPFAM" id="SSF51735">
    <property type="entry name" value="NAD(P)-binding Rossmann-fold domains"/>
    <property type="match status" value="1"/>
</dbReference>
<dbReference type="InterPro" id="IPR011032">
    <property type="entry name" value="GroES-like_sf"/>
</dbReference>
<dbReference type="InterPro" id="IPR013149">
    <property type="entry name" value="ADH-like_C"/>
</dbReference>
<dbReference type="Pfam" id="PF08240">
    <property type="entry name" value="ADH_N"/>
    <property type="match status" value="1"/>
</dbReference>
<dbReference type="InterPro" id="IPR020843">
    <property type="entry name" value="ER"/>
</dbReference>
<evidence type="ECO:0000313" key="4">
    <source>
        <dbReference type="Proteomes" id="UP000622707"/>
    </source>
</evidence>
<organism evidence="3 4">
    <name type="scientific">Ramlibacter alkalitolerans</name>
    <dbReference type="NCBI Taxonomy" id="2039631"/>
    <lineage>
        <taxon>Bacteria</taxon>
        <taxon>Pseudomonadati</taxon>
        <taxon>Pseudomonadota</taxon>
        <taxon>Betaproteobacteria</taxon>
        <taxon>Burkholderiales</taxon>
        <taxon>Comamonadaceae</taxon>
        <taxon>Ramlibacter</taxon>
    </lineage>
</organism>
<comment type="caution">
    <text evidence="3">The sequence shown here is derived from an EMBL/GenBank/DDBJ whole genome shotgun (WGS) entry which is preliminary data.</text>
</comment>
<dbReference type="SMART" id="SM00829">
    <property type="entry name" value="PKS_ER"/>
    <property type="match status" value="1"/>
</dbReference>
<sequence length="331" mass="35175">MQAAFYTRQGPAAEVLQVGEQPTPQPGAGEVRVRLRTSGVNPSDYKVRKGGFGRALPYPLVIPQSDGAGVIDAVGEGVAASRVGERVWIWNGQWMRPSGTAAQWIALPAAQAVALPGSVDDAQAACLGIPALTALHAVRLTNIEPGMPVLVAGGAGSVGHYAIQFAKLRGATVLATVSSEEKAAHARRAGAAHTILYRDEDVGERVQQLTGGRGAAAVIEMDFTANARLYPACLRAGATVVVYGMGQMEANLPTFWFMRNRITLKFVYVYEMEAAEREACLRELGTLLRDGALQHTVALRLPLAEIARAHDAVEQGRLIGNVVLDIPQGDH</sequence>
<evidence type="ECO:0000256" key="1">
    <source>
        <dbReference type="ARBA" id="ARBA00022857"/>
    </source>
</evidence>
<protein>
    <submittedName>
        <fullName evidence="3">NADPH:quinone reductase</fullName>
    </submittedName>
</protein>
<dbReference type="SUPFAM" id="SSF50129">
    <property type="entry name" value="GroES-like"/>
    <property type="match status" value="1"/>
</dbReference>
<keyword evidence="1" id="KW-0521">NADP</keyword>
<dbReference type="Gene3D" id="3.90.180.10">
    <property type="entry name" value="Medium-chain alcohol dehydrogenases, catalytic domain"/>
    <property type="match status" value="1"/>
</dbReference>
<dbReference type="Proteomes" id="UP000622707">
    <property type="component" value="Unassembled WGS sequence"/>
</dbReference>
<dbReference type="PANTHER" id="PTHR44154:SF1">
    <property type="entry name" value="QUINONE OXIDOREDUCTASE"/>
    <property type="match status" value="1"/>
</dbReference>
<dbReference type="Pfam" id="PF00107">
    <property type="entry name" value="ADH_zinc_N"/>
    <property type="match status" value="1"/>
</dbReference>
<accession>A0ABS1JPH9</accession>
<dbReference type="PANTHER" id="PTHR44154">
    <property type="entry name" value="QUINONE OXIDOREDUCTASE"/>
    <property type="match status" value="1"/>
</dbReference>
<dbReference type="RefSeq" id="WP_201690190.1">
    <property type="nucleotide sequence ID" value="NZ_JAEQND010000007.1"/>
</dbReference>
<evidence type="ECO:0000259" key="2">
    <source>
        <dbReference type="SMART" id="SM00829"/>
    </source>
</evidence>
<gene>
    <name evidence="3" type="ORF">JI746_13735</name>
</gene>
<reference evidence="3 4" key="1">
    <citation type="journal article" date="2017" name="Int. J. Syst. Evol. Microbiol.">
        <title>Ramlibacter alkalitolerans sp. nov., alkali-tolerant bacterium isolated from soil of ginseng.</title>
        <authorList>
            <person name="Lee D.H."/>
            <person name="Cha C.J."/>
        </authorList>
    </citation>
    <scope>NUCLEOTIDE SEQUENCE [LARGE SCALE GENOMIC DNA]</scope>
    <source>
        <strain evidence="3 4">KACC 19305</strain>
    </source>
</reference>
<dbReference type="CDD" id="cd08253">
    <property type="entry name" value="zeta_crystallin"/>
    <property type="match status" value="1"/>
</dbReference>